<dbReference type="Proteomes" id="UP000836841">
    <property type="component" value="Chromosome 3"/>
</dbReference>
<dbReference type="EMBL" id="OU466859">
    <property type="protein sequence ID" value="CAH2052240.1"/>
    <property type="molecule type" value="Genomic_DNA"/>
</dbReference>
<feature type="non-terminal residue" evidence="1">
    <location>
        <position position="1"/>
    </location>
</feature>
<name>A0AAU9RVS1_THLAR</name>
<proteinExistence type="predicted"/>
<evidence type="ECO:0000313" key="2">
    <source>
        <dbReference type="Proteomes" id="UP000836841"/>
    </source>
</evidence>
<organism evidence="1 2">
    <name type="scientific">Thlaspi arvense</name>
    <name type="common">Field penny-cress</name>
    <dbReference type="NCBI Taxonomy" id="13288"/>
    <lineage>
        <taxon>Eukaryota</taxon>
        <taxon>Viridiplantae</taxon>
        <taxon>Streptophyta</taxon>
        <taxon>Embryophyta</taxon>
        <taxon>Tracheophyta</taxon>
        <taxon>Spermatophyta</taxon>
        <taxon>Magnoliopsida</taxon>
        <taxon>eudicotyledons</taxon>
        <taxon>Gunneridae</taxon>
        <taxon>Pentapetalae</taxon>
        <taxon>rosids</taxon>
        <taxon>malvids</taxon>
        <taxon>Brassicales</taxon>
        <taxon>Brassicaceae</taxon>
        <taxon>Thlaspideae</taxon>
        <taxon>Thlaspi</taxon>
    </lineage>
</organism>
<sequence>MVTVAELKELTELHLKVMDTTSEITILLFDTSGLLTLTNTESIVDDEIPNQVTPTSKRKVDPIIEVLED</sequence>
<accession>A0AAU9RVS1</accession>
<keyword evidence="2" id="KW-1185">Reference proteome</keyword>
<evidence type="ECO:0000313" key="1">
    <source>
        <dbReference type="EMBL" id="CAH2052240.1"/>
    </source>
</evidence>
<gene>
    <name evidence="1" type="ORF">TAV2_LOCUS9751</name>
</gene>
<reference evidence="1 2" key="1">
    <citation type="submission" date="2022-03" db="EMBL/GenBank/DDBJ databases">
        <authorList>
            <person name="Nunn A."/>
            <person name="Chopra R."/>
            <person name="Nunn A."/>
            <person name="Contreras Garrido A."/>
        </authorList>
    </citation>
    <scope>NUCLEOTIDE SEQUENCE [LARGE SCALE GENOMIC DNA]</scope>
</reference>
<protein>
    <submittedName>
        <fullName evidence="1">Uncharacterized protein</fullName>
    </submittedName>
</protein>
<dbReference type="AlphaFoldDB" id="A0AAU9RVS1"/>